<protein>
    <submittedName>
        <fullName evidence="4">Amidohydrolase</fullName>
    </submittedName>
</protein>
<keyword evidence="1 4" id="KW-0378">Hydrolase</keyword>
<organism evidence="4 5">
    <name type="scientific">Bifidobacterium felsineum</name>
    <dbReference type="NCBI Taxonomy" id="2045440"/>
    <lineage>
        <taxon>Bacteria</taxon>
        <taxon>Bacillati</taxon>
        <taxon>Actinomycetota</taxon>
        <taxon>Actinomycetes</taxon>
        <taxon>Bifidobacteriales</taxon>
        <taxon>Bifidobacteriaceae</taxon>
        <taxon>Bifidobacterium</taxon>
    </lineage>
</organism>
<feature type="domain" description="Peptidase M20 dimerisation" evidence="3">
    <location>
        <begin position="199"/>
        <end position="291"/>
    </location>
</feature>
<dbReference type="GO" id="GO:0050118">
    <property type="term" value="F:N-acetyldiaminopimelate deacetylase activity"/>
    <property type="evidence" value="ECO:0007669"/>
    <property type="project" value="UniProtKB-ARBA"/>
</dbReference>
<dbReference type="SUPFAM" id="SSF53187">
    <property type="entry name" value="Zn-dependent exopeptidases"/>
    <property type="match status" value="1"/>
</dbReference>
<dbReference type="NCBIfam" id="TIGR01891">
    <property type="entry name" value="amidohydrolases"/>
    <property type="match status" value="1"/>
</dbReference>
<gene>
    <name evidence="4" type="ORF">CSQ86_06625</name>
</gene>
<sequence length="408" mass="43195">MANEEGCIMTNTALQQELETYYTWFHQHPEPSYQEHETTARIAEILANHGIEILDTGLATGLIARITGESEAHEGGGHVVAIRGDIDALPITEDTGLPYASQNPGYLHGCGHDYNLTVALGAAILLHERRRDFAGEVKVIFQPAEEVAATKETPTGAVTILNTGALDDVEAFFGTHDTNAGEPGTALISAGPDSGAVDKFRITVHGRGTHAARPNGGANPIRVAAALVDGIQSISGQDVDPVHPRVVTVTNIEAGNTWNVVPDTAFLQGTARTAYPEDRTIIHDRIASLVAGISAAYGVIGDFEWEYGSPSVINDADWVQLASDTAADLGFDVKPSAPSLGGEDFSYYLAQAPGAFVHLGVGNGDRPMHGPTFFAKTDAIADGADLLATLAQRALERLRNAHEAHATR</sequence>
<dbReference type="Gene3D" id="3.30.70.360">
    <property type="match status" value="1"/>
</dbReference>
<dbReference type="Pfam" id="PF01546">
    <property type="entry name" value="Peptidase_M20"/>
    <property type="match status" value="1"/>
</dbReference>
<evidence type="ECO:0000313" key="5">
    <source>
        <dbReference type="Proteomes" id="UP000229239"/>
    </source>
</evidence>
<comment type="cofactor">
    <cofactor evidence="2">
        <name>Mn(2+)</name>
        <dbReference type="ChEBI" id="CHEBI:29035"/>
    </cofactor>
    <text evidence="2">The Mn(2+) ion enhances activity.</text>
</comment>
<feature type="binding site" evidence="2">
    <location>
        <position position="146"/>
    </location>
    <ligand>
        <name>Mn(2+)</name>
        <dbReference type="ChEBI" id="CHEBI:29035"/>
        <label>2</label>
    </ligand>
</feature>
<dbReference type="PANTHER" id="PTHR11014:SF63">
    <property type="entry name" value="METALLOPEPTIDASE, PUTATIVE (AFU_ORTHOLOGUE AFUA_6G09600)-RELATED"/>
    <property type="match status" value="1"/>
</dbReference>
<keyword evidence="2" id="KW-0464">Manganese</keyword>
<dbReference type="PANTHER" id="PTHR11014">
    <property type="entry name" value="PEPTIDASE M20 FAMILY MEMBER"/>
    <property type="match status" value="1"/>
</dbReference>
<dbReference type="FunFam" id="3.30.70.360:FF:000001">
    <property type="entry name" value="N-acetyldiaminopimelate deacetylase"/>
    <property type="match status" value="1"/>
</dbReference>
<dbReference type="Pfam" id="PF07687">
    <property type="entry name" value="M20_dimer"/>
    <property type="match status" value="1"/>
</dbReference>
<feature type="binding site" evidence="2">
    <location>
        <position position="112"/>
    </location>
    <ligand>
        <name>Mn(2+)</name>
        <dbReference type="ChEBI" id="CHEBI:29035"/>
        <label>2</label>
    </ligand>
</feature>
<evidence type="ECO:0000313" key="4">
    <source>
        <dbReference type="EMBL" id="PJM76774.1"/>
    </source>
</evidence>
<dbReference type="Proteomes" id="UP000229239">
    <property type="component" value="Unassembled WGS sequence"/>
</dbReference>
<reference evidence="5" key="1">
    <citation type="submission" date="2017-10" db="EMBL/GenBank/DDBJ databases">
        <title>Draft genome sequences of strains TRE 1, TRE 9, TRE H and TRI 7, isolated from tamarins, belonging to four potential novel Bifidobacterium species.</title>
        <authorList>
            <person name="Mattarelli P."/>
            <person name="Modesto M."/>
            <person name="Puglisi E."/>
            <person name="Morelli L."/>
            <person name="Bonetti A."/>
            <person name="Spezio C."/>
            <person name="Sandri C."/>
        </authorList>
    </citation>
    <scope>NUCLEOTIDE SEQUENCE [LARGE SCALE GENOMIC DNA]</scope>
    <source>
        <strain evidence="5">TREH</strain>
    </source>
</reference>
<dbReference type="AlphaFoldDB" id="A0A2M9HIY2"/>
<evidence type="ECO:0000256" key="1">
    <source>
        <dbReference type="ARBA" id="ARBA00022801"/>
    </source>
</evidence>
<dbReference type="GO" id="GO:0046872">
    <property type="term" value="F:metal ion binding"/>
    <property type="evidence" value="ECO:0007669"/>
    <property type="project" value="UniProtKB-KW"/>
</dbReference>
<name>A0A2M9HIY2_9BIFI</name>
<dbReference type="OrthoDB" id="9777385at2"/>
<accession>A0A2M9HIY2</accession>
<dbReference type="EMBL" id="PEBJ01000003">
    <property type="protein sequence ID" value="PJM76774.1"/>
    <property type="molecule type" value="Genomic_DNA"/>
</dbReference>
<dbReference type="Gene3D" id="3.40.630.10">
    <property type="entry name" value="Zn peptidases"/>
    <property type="match status" value="1"/>
</dbReference>
<comment type="caution">
    <text evidence="4">The sequence shown here is derived from an EMBL/GenBank/DDBJ whole genome shotgun (WGS) entry which is preliminary data.</text>
</comment>
<dbReference type="GO" id="GO:0019877">
    <property type="term" value="P:diaminopimelate biosynthetic process"/>
    <property type="evidence" value="ECO:0007669"/>
    <property type="project" value="UniProtKB-ARBA"/>
</dbReference>
<proteinExistence type="predicted"/>
<evidence type="ECO:0000256" key="2">
    <source>
        <dbReference type="PIRSR" id="PIRSR005962-1"/>
    </source>
</evidence>
<dbReference type="PIRSF" id="PIRSF005962">
    <property type="entry name" value="Pept_M20D_amidohydro"/>
    <property type="match status" value="1"/>
</dbReference>
<dbReference type="InterPro" id="IPR017439">
    <property type="entry name" value="Amidohydrolase"/>
</dbReference>
<dbReference type="InterPro" id="IPR011650">
    <property type="entry name" value="Peptidase_M20_dimer"/>
</dbReference>
<feature type="binding site" evidence="2">
    <location>
        <position position="369"/>
    </location>
    <ligand>
        <name>Mn(2+)</name>
        <dbReference type="ChEBI" id="CHEBI:29035"/>
        <label>2</label>
    </ligand>
</feature>
<evidence type="ECO:0000259" key="3">
    <source>
        <dbReference type="Pfam" id="PF07687"/>
    </source>
</evidence>
<keyword evidence="2" id="KW-0479">Metal-binding</keyword>
<dbReference type="InterPro" id="IPR036264">
    <property type="entry name" value="Bact_exopeptidase_dim_dom"/>
</dbReference>
<feature type="binding site" evidence="2">
    <location>
        <position position="110"/>
    </location>
    <ligand>
        <name>Mn(2+)</name>
        <dbReference type="ChEBI" id="CHEBI:29035"/>
        <label>2</label>
    </ligand>
</feature>
<feature type="binding site" evidence="2">
    <location>
        <position position="176"/>
    </location>
    <ligand>
        <name>Mn(2+)</name>
        <dbReference type="ChEBI" id="CHEBI:29035"/>
        <label>2</label>
    </ligand>
</feature>
<dbReference type="SUPFAM" id="SSF55031">
    <property type="entry name" value="Bacterial exopeptidase dimerisation domain"/>
    <property type="match status" value="1"/>
</dbReference>
<keyword evidence="5" id="KW-1185">Reference proteome</keyword>
<dbReference type="InterPro" id="IPR002933">
    <property type="entry name" value="Peptidase_M20"/>
</dbReference>